<dbReference type="AlphaFoldDB" id="A0A0F8ZMG9"/>
<reference evidence="2" key="1">
    <citation type="journal article" date="2015" name="Nature">
        <title>Complex archaea that bridge the gap between prokaryotes and eukaryotes.</title>
        <authorList>
            <person name="Spang A."/>
            <person name="Saw J.H."/>
            <person name="Jorgensen S.L."/>
            <person name="Zaremba-Niedzwiedzka K."/>
            <person name="Martijn J."/>
            <person name="Lind A.E."/>
            <person name="van Eijk R."/>
            <person name="Schleper C."/>
            <person name="Guy L."/>
            <person name="Ettema T.J."/>
        </authorList>
    </citation>
    <scope>NUCLEOTIDE SEQUENCE</scope>
</reference>
<organism evidence="2">
    <name type="scientific">marine sediment metagenome</name>
    <dbReference type="NCBI Taxonomy" id="412755"/>
    <lineage>
        <taxon>unclassified sequences</taxon>
        <taxon>metagenomes</taxon>
        <taxon>ecological metagenomes</taxon>
    </lineage>
</organism>
<protein>
    <recommendedName>
        <fullName evidence="1">Band 7 domain-containing protein</fullName>
    </recommendedName>
</protein>
<gene>
    <name evidence="2" type="ORF">LCGC14_2952470</name>
</gene>
<dbReference type="InterPro" id="IPR001107">
    <property type="entry name" value="Band_7"/>
</dbReference>
<dbReference type="EMBL" id="LAZR01059532">
    <property type="protein sequence ID" value="KKK67599.1"/>
    <property type="molecule type" value="Genomic_DNA"/>
</dbReference>
<proteinExistence type="predicted"/>
<evidence type="ECO:0000313" key="2">
    <source>
        <dbReference type="EMBL" id="KKK67599.1"/>
    </source>
</evidence>
<dbReference type="Pfam" id="PF01145">
    <property type="entry name" value="Band_7"/>
    <property type="match status" value="1"/>
</dbReference>
<comment type="caution">
    <text evidence="2">The sequence shown here is derived from an EMBL/GenBank/DDBJ whole genome shotgun (WGS) entry which is preliminary data.</text>
</comment>
<accession>A0A0F8ZMG9</accession>
<evidence type="ECO:0000259" key="1">
    <source>
        <dbReference type="Pfam" id="PF01145"/>
    </source>
</evidence>
<dbReference type="InterPro" id="IPR036013">
    <property type="entry name" value="Band_7/SPFH_dom_sf"/>
</dbReference>
<feature type="non-terminal residue" evidence="2">
    <location>
        <position position="1"/>
    </location>
</feature>
<feature type="domain" description="Band 7" evidence="1">
    <location>
        <begin position="6"/>
        <end position="144"/>
    </location>
</feature>
<sequence>EFLTFIDEWEEAVVLQTGKFRRVLKPGWWLLVPFAIDEVFTMNVKPSAMELAEQALTTADCKDIVLKGVLMWAIFDIRKAICDVEDVADTLGDIALGIIQDRVEGTEWNHIKTLAFRTEIKQAIQVQARKWGISVSTFKFQSIVRARTFKVFGDI</sequence>
<name>A0A0F8ZMG9_9ZZZZ</name>
<dbReference type="SUPFAM" id="SSF117892">
    <property type="entry name" value="Band 7/SPFH domain"/>
    <property type="match status" value="1"/>
</dbReference>
<dbReference type="Gene3D" id="3.30.479.30">
    <property type="entry name" value="Band 7 domain"/>
    <property type="match status" value="1"/>
</dbReference>